<comment type="caution">
    <text evidence="2">The sequence shown here is derived from an EMBL/GenBank/DDBJ whole genome shotgun (WGS) entry which is preliminary data.</text>
</comment>
<evidence type="ECO:0000256" key="1">
    <source>
        <dbReference type="SAM" id="MobiDB-lite"/>
    </source>
</evidence>
<protein>
    <submittedName>
        <fullName evidence="2">Uncharacterized protein</fullName>
    </submittedName>
</protein>
<dbReference type="EMBL" id="PEBW01000003">
    <property type="protein sequence ID" value="PTQ52169.1"/>
    <property type="molecule type" value="Genomic_DNA"/>
</dbReference>
<proteinExistence type="predicted"/>
<evidence type="ECO:0000313" key="2">
    <source>
        <dbReference type="EMBL" id="PTQ52169.1"/>
    </source>
</evidence>
<accession>A0A2T5G7M1</accession>
<feature type="compositionally biased region" description="Basic and acidic residues" evidence="1">
    <location>
        <begin position="238"/>
        <end position="251"/>
    </location>
</feature>
<organism evidence="2 3">
    <name type="scientific">Brockia lithotrophica</name>
    <dbReference type="NCBI Taxonomy" id="933949"/>
    <lineage>
        <taxon>Bacteria</taxon>
        <taxon>Bacillati</taxon>
        <taxon>Bacillota</taxon>
        <taxon>Bacilli</taxon>
        <taxon>Bacillales</taxon>
        <taxon>Bacillales Family X. Incertae Sedis</taxon>
        <taxon>Brockia</taxon>
    </lineage>
</organism>
<feature type="compositionally biased region" description="Basic and acidic residues" evidence="1">
    <location>
        <begin position="258"/>
        <end position="267"/>
    </location>
</feature>
<evidence type="ECO:0000313" key="3">
    <source>
        <dbReference type="Proteomes" id="UP000244016"/>
    </source>
</evidence>
<name>A0A2T5G7M1_9BACL</name>
<reference evidence="2 3" key="1">
    <citation type="submission" date="2017-08" db="EMBL/GenBank/DDBJ databases">
        <title>Burning lignite coal seam in the remote Altai Mountains harbors a hydrogen-driven thermophilic microbial community.</title>
        <authorList>
            <person name="Kadnikov V.V."/>
            <person name="Mardanov A.V."/>
            <person name="Ivasenko D."/>
            <person name="Beletsky A.V."/>
            <person name="Karnachuk O.V."/>
            <person name="Ravin N.V."/>
        </authorList>
    </citation>
    <scope>NUCLEOTIDE SEQUENCE [LARGE SCALE GENOMIC DNA]</scope>
    <source>
        <strain evidence="2">AL31</strain>
    </source>
</reference>
<dbReference type="AlphaFoldDB" id="A0A2T5G7M1"/>
<dbReference type="Proteomes" id="UP000244016">
    <property type="component" value="Unassembled WGS sequence"/>
</dbReference>
<feature type="region of interest" description="Disordered" evidence="1">
    <location>
        <begin position="185"/>
        <end position="267"/>
    </location>
</feature>
<sequence length="267" mass="29976">MYRSAREGFAASVWEYVRVRLRRDRPRGQTNKVGASTCGPQRGEKTVEESLRERDFMQWLQIFRVVQERPADRPARRTESLFREILRKDHGIVPLAVALGSRRVRVRYLREGGGEEAIWEVQRWASDLLIEAIRRDPRYGAVFPEEVAVSTTDAPSDFLLPEDLVDEGGEAEFVPLEAVLAAAPEASEDVDVGQDSSAVPEGGGLARKVSVGVDEVEDLGDELPDHRQRDEVAEDGDDHEKDDRRPDRDPEAAANPGEKVHPDHPPR</sequence>
<gene>
    <name evidence="2" type="ORF">BLITH_1136</name>
</gene>